<accession>A0A1M6DRX5</accession>
<feature type="chain" id="PRO_5011979859" description="FG-GAP repeat-containing protein" evidence="1">
    <location>
        <begin position="21"/>
        <end position="144"/>
    </location>
</feature>
<evidence type="ECO:0008006" key="4">
    <source>
        <dbReference type="Google" id="ProtNLM"/>
    </source>
</evidence>
<evidence type="ECO:0000313" key="2">
    <source>
        <dbReference type="EMBL" id="SHI75758.1"/>
    </source>
</evidence>
<proteinExistence type="predicted"/>
<gene>
    <name evidence="2" type="ORF">SAMN04488012_102490</name>
</gene>
<dbReference type="RefSeq" id="WP_139250778.1">
    <property type="nucleotide sequence ID" value="NZ_FQZA01000002.1"/>
</dbReference>
<dbReference type="AlphaFoldDB" id="A0A1M6DRX5"/>
<feature type="signal peptide" evidence="1">
    <location>
        <begin position="1"/>
        <end position="20"/>
    </location>
</feature>
<evidence type="ECO:0000256" key="1">
    <source>
        <dbReference type="SAM" id="SignalP"/>
    </source>
</evidence>
<organism evidence="2 3">
    <name type="scientific">Palleronia salina</name>
    <dbReference type="NCBI Taxonomy" id="313368"/>
    <lineage>
        <taxon>Bacteria</taxon>
        <taxon>Pseudomonadati</taxon>
        <taxon>Pseudomonadota</taxon>
        <taxon>Alphaproteobacteria</taxon>
        <taxon>Rhodobacterales</taxon>
        <taxon>Roseobacteraceae</taxon>
        <taxon>Palleronia</taxon>
    </lineage>
</organism>
<sequence>MKRILIAVTVLAGMAQAVSAQSSNAASYLVRERIAEACAGGAGPFGPAGIIERDLTGDGRADLILFDHHLSCRGGIGRSRFCGAAACAYTIFVREGDLLRPKHQGLSVENVWIESGTPPVINATGAAASGYATIQLRWDGSGFR</sequence>
<protein>
    <recommendedName>
        <fullName evidence="4">FG-GAP repeat-containing protein</fullName>
    </recommendedName>
</protein>
<dbReference type="STRING" id="313368.SAMN04488012_102490"/>
<evidence type="ECO:0000313" key="3">
    <source>
        <dbReference type="Proteomes" id="UP000184040"/>
    </source>
</evidence>
<reference evidence="2 3" key="1">
    <citation type="submission" date="2016-11" db="EMBL/GenBank/DDBJ databases">
        <authorList>
            <person name="Jaros S."/>
            <person name="Januszkiewicz K."/>
            <person name="Wedrychowicz H."/>
        </authorList>
    </citation>
    <scope>NUCLEOTIDE SEQUENCE [LARGE SCALE GENOMIC DNA]</scope>
    <source>
        <strain evidence="2 3">DSM 26892</strain>
    </source>
</reference>
<dbReference type="EMBL" id="FQZA01000002">
    <property type="protein sequence ID" value="SHI75758.1"/>
    <property type="molecule type" value="Genomic_DNA"/>
</dbReference>
<name>A0A1M6DRX5_9RHOB</name>
<keyword evidence="3" id="KW-1185">Reference proteome</keyword>
<dbReference type="Proteomes" id="UP000184040">
    <property type="component" value="Unassembled WGS sequence"/>
</dbReference>
<keyword evidence="1" id="KW-0732">Signal</keyword>